<feature type="transmembrane region" description="Helical" evidence="2">
    <location>
        <begin position="158"/>
        <end position="177"/>
    </location>
</feature>
<dbReference type="InterPro" id="IPR012037">
    <property type="entry name" value="Alpha/beta-hydrolase_fam"/>
</dbReference>
<evidence type="ECO:0008006" key="7">
    <source>
        <dbReference type="Google" id="ProtNLM"/>
    </source>
</evidence>
<dbReference type="InterPro" id="IPR027788">
    <property type="entry name" value="Alpha/beta-hydrolase_N_dom"/>
</dbReference>
<feature type="domain" description="Alpha/beta-hydrolase catalytic" evidence="3">
    <location>
        <begin position="331"/>
        <end position="617"/>
    </location>
</feature>
<dbReference type="PIRSF" id="PIRSF007542">
    <property type="entry name" value="UCP007542"/>
    <property type="match status" value="1"/>
</dbReference>
<dbReference type="RefSeq" id="WP_160904288.1">
    <property type="nucleotide sequence ID" value="NZ_CP102850.1"/>
</dbReference>
<feature type="region of interest" description="Disordered" evidence="1">
    <location>
        <begin position="47"/>
        <end position="78"/>
    </location>
</feature>
<evidence type="ECO:0000313" key="5">
    <source>
        <dbReference type="EMBL" id="MXP24097.1"/>
    </source>
</evidence>
<reference evidence="5 6" key="1">
    <citation type="submission" date="2019-11" db="EMBL/GenBank/DDBJ databases">
        <title>Gordonia sp. nov., a novel actinobacterium isolated from mangrove soil in Hainan.</title>
        <authorList>
            <person name="Huang X."/>
            <person name="Xie Y."/>
            <person name="Chu X."/>
            <person name="Xiao K."/>
        </authorList>
    </citation>
    <scope>NUCLEOTIDE SEQUENCE [LARGE SCALE GENOMIC DNA]</scope>
    <source>
        <strain evidence="5 6">HNM0687</strain>
    </source>
</reference>
<dbReference type="Pfam" id="PF15420">
    <property type="entry name" value="Abhydrolase_9_N"/>
    <property type="match status" value="1"/>
</dbReference>
<feature type="transmembrane region" description="Helical" evidence="2">
    <location>
        <begin position="239"/>
        <end position="259"/>
    </location>
</feature>
<protein>
    <recommendedName>
        <fullName evidence="7">Alpha/beta-hydrolase family protein</fullName>
    </recommendedName>
</protein>
<keyword evidence="2" id="KW-0472">Membrane</keyword>
<organism evidence="5 6">
    <name type="scientific">Gordonia mangrovi</name>
    <dbReference type="NCBI Taxonomy" id="2665643"/>
    <lineage>
        <taxon>Bacteria</taxon>
        <taxon>Bacillati</taxon>
        <taxon>Actinomycetota</taxon>
        <taxon>Actinomycetes</taxon>
        <taxon>Mycobacteriales</taxon>
        <taxon>Gordoniaceae</taxon>
        <taxon>Gordonia</taxon>
    </lineage>
</organism>
<feature type="domain" description="Alpha/beta-hydrolase N-terminal" evidence="4">
    <location>
        <begin position="106"/>
        <end position="314"/>
    </location>
</feature>
<feature type="transmembrane region" description="Helical" evidence="2">
    <location>
        <begin position="197"/>
        <end position="218"/>
    </location>
</feature>
<feature type="transmembrane region" description="Helical" evidence="2">
    <location>
        <begin position="117"/>
        <end position="138"/>
    </location>
</feature>
<name>A0A6L7GX48_9ACTN</name>
<dbReference type="Proteomes" id="UP000475545">
    <property type="component" value="Unassembled WGS sequence"/>
</dbReference>
<dbReference type="Pfam" id="PF10081">
    <property type="entry name" value="Abhydrolase_9"/>
    <property type="match status" value="1"/>
</dbReference>
<dbReference type="InterPro" id="IPR027787">
    <property type="entry name" value="Alpha/beta-hydrolase_catalytic"/>
</dbReference>
<evidence type="ECO:0000259" key="4">
    <source>
        <dbReference type="Pfam" id="PF15420"/>
    </source>
</evidence>
<comment type="caution">
    <text evidence="5">The sequence shown here is derived from an EMBL/GenBank/DDBJ whole genome shotgun (WGS) entry which is preliminary data.</text>
</comment>
<proteinExistence type="predicted"/>
<evidence type="ECO:0000256" key="1">
    <source>
        <dbReference type="SAM" id="MobiDB-lite"/>
    </source>
</evidence>
<keyword evidence="2" id="KW-0812">Transmembrane</keyword>
<gene>
    <name evidence="5" type="ORF">GIY30_22420</name>
</gene>
<evidence type="ECO:0000259" key="3">
    <source>
        <dbReference type="Pfam" id="PF10081"/>
    </source>
</evidence>
<evidence type="ECO:0000256" key="2">
    <source>
        <dbReference type="SAM" id="Phobius"/>
    </source>
</evidence>
<keyword evidence="2" id="KW-1133">Transmembrane helix</keyword>
<dbReference type="EMBL" id="WMBR01000008">
    <property type="protein sequence ID" value="MXP24097.1"/>
    <property type="molecule type" value="Genomic_DNA"/>
</dbReference>
<keyword evidence="6" id="KW-1185">Reference proteome</keyword>
<evidence type="ECO:0000313" key="6">
    <source>
        <dbReference type="Proteomes" id="UP000475545"/>
    </source>
</evidence>
<feature type="transmembrane region" description="Helical" evidence="2">
    <location>
        <begin position="92"/>
        <end position="111"/>
    </location>
</feature>
<accession>A0A6L7GX48</accession>
<dbReference type="AlphaFoldDB" id="A0A6L7GX48"/>
<sequence length="625" mass="68557">MTWDIRGQRLLNKFLGASVEAPVPGCRLNRDPGVPLTALVVSSRRLQRRSTVTSENPTSTDDGHPVDDDADSPGEGKPAAPWWRRHLGRYRYVPVSVALVFVWFSMTPSLLPRGAFFQGVVSGASAAVGYCLGAFASWFIRYMMSRDEPWRPPSRRSWIVLGVIAVTGTVLMLVWFSQWQDDIRDLMGVDRLSWGSYPLIPVVGVVVFLILVSLGRLFGYSVRWCVRHLNRVAPPRVSAAVGAVVVLLLTIFILNGVVAKYSMQWLNASFAAANEETKAETSPPTSSLRSGGPDSLVTWDSLGREGRVFVAKGPDVGALSVFNGAPAQEPIRVYAGLESADSLREEAELAADELVRTGGLDRAVVAVASTTGSGWVNKATVDSLEYMYNGDTATVSMQYSYLPSWLSFLVDKERARQAGRALFEAVSERIRAVPEADRPKLVVFGESLGSFAGEAAFGTIPALAARTDGALFSGPTFNNTLWRDTTNNRDEGSPQVLPVYDDGTHVRFIADETDLSEPDSEWKPSRIVYLQHASDPITWWNPNLILNEPAWLSEPRGRDVLSSTRWIPFVTFLQVSADMAVAVNVPDGHGHDYMSAIPYAWADILEPPGWTEAKTAALLPRLNRD</sequence>